<evidence type="ECO:0000256" key="1">
    <source>
        <dbReference type="ARBA" id="ARBA00001957"/>
    </source>
</evidence>
<sequence length="2132" mass="231044">MDKSSQVLLFGDQTSPFQVSLKRLLSIKHNALLATFFERVFFALRTEVNRLPVAFQDQFPRFTSLQDLLARCSESKIRNPALESAFHTLNQLASFVSHYGQSTQKYPSPAESHIVGVCTGLLSSAAISTSQTWAELFPAAIEAVLLAFRTGLRTTQVRNDIEQPSVHSQSWSMIVPLTAQRANMVLDAFEEDQGIPHASRPYISYITPNNVTISGPPSTLEALLKSSPFSELKAAKVSVFAPYHTSHLYSEADVDAILAPSSTDILSRYSSKIPIFSGVTGELINAASFGDLLRIALREILMEPIRWDKLLEGTAAELQKSGVSQATIVPFVANGSQHLAAAFSQAGLANVKIDSETTNENAQPHARPRQSKIAIVGYSGRFPDAASTHKFWEILHLGKDVHREIPKDRFDVDAHYDPTGKKKNTSRVRHGCFIEEPGLFDARFFNMSPREAANADPGQRLAITTAYEAFEMAGFVPNRTASTQRDRVGIFYGMTSDDWREVNSGQNVDTYFIPGGNRAFTPGRINYHFKFSGPSFSVDTACSSSFAAIHTACNSLWRGDCDTAIAGGTNVMTNPDNFAGLDRGHFLSTTGNCNTFDDGANGYCRADAVGTIIMKRLEDAEADCDPIYGVVLGAYTNHSAEAESMTRPHVGAQAYIFDKMLNSANVNPLDVSYIEMHGTGTQAGDAVEMGSVLQVFAPKEGGRPTQSLHLGSAKANIGHAESASGVASLIKVLLMMKNNEIPPHCGIKTKLNHKFPDLAARNVHIALKPTAWPRPEGGKRTVFMNNFSAAGGNTALLMEDAPAAYRADNVDPRSTHVVAVSGRSIHSLKRNLESFASFLEEKKSSISLPALSYTTTARRMHHNHRIMVSGATIDDIAKKLRAATLRQDLKPVPAKVPNVAFAFTGQGVLQPGMGKQLYENFAQFRNDVQRFDRIGTSHGFPSILPLIDGSLEEVDNVSPVIAQLGTTCMQMALTRLWASWGVTPSAVVGHSLGEYAALNAAGVLSASDTIFLTGKRAQLLVARCSMGTHSMLAVQTSLAQVGTHLVGKPCEVACINGPNALVLSGSNECIDALAEELASAKFKSTKLKVPYAFHSAQVEAILADFEAVAEKIRFTAPTVPFISPLLGEVVESEGVLNHLYLSRACRETVDFVSGLNAALDNKTITERTMWVELGSHPVCSGMVKSIIGSETTALPSLQKNKDSFEVLANSLSGLHLGGIEVNWNEYHRDFKSSHRVLELPAYNWDAKTYWIQYQNDFCLTKGDAPAPVPAALPAPIQTKLSTSSVQRMIEENLDASKPSVIMESDVQEPTLVAAIKGHLVNGVQLCPSSLYADIALTLGDYLINNSKNKPVLNGMDVAEMEVKNPLIATGQKQLFRSSAVADWSAKEIAVHIYSVNNQGKKTMDHANCKIRLGDPDVWMADWKRNSYLIRSRIEALHKGVDDGATNLIKRGMAYKLFGAIVNYEQQYKGMEEIVMNSDDLETSTRVKFQPDPTNGKYYMAPYWIDSLGQVTGFTMNANDNTDSRVQVFINHGWDSLRIAQRFSPEKTYETYVKMQNIGGTMHAGDVYIFDGETIIAMYGGVKFQGVPRRVLDLLPGANKSAPAPAVASKPVAKPIAKSAPVPAAAVSAKLQAKPAKVPAPAPKSGPSVADKALAIIADEVGLSLSDLVPSAAFADFGVDSLLSLNISGRLREELEIEVESSLFNDCPTVKELIAFLPKSGNDVQEAVIVSEISSSYASTPASGSEVGDAQSTTGGSVEGDDAGIIDSIRRILAEEIGVKEAEITGTLDLSELGMDSLLSLNVLGRLREEFSMDLPSDLFSANDCLNAIEASLGIKSSSITAAAPVDNSPPDTASMIVKELSIPLQSTPKPALPRATSILLQGSPKSSTKTLFLFPDGSGSSTSYAPLPRISPDTAVYGLNCPYMKTPQDMKCGLADLTTPYLDEIRRRQPHGPYYLGGWSAGGICAYDAAQTLVRAGEKVERLILLDSPNPIGLEKLPTRLYDYFNSINLFGSHGAAPPSWLLPHFLAFIDALDTYKARPFEGEAPLTYIVWARDGVCKEGSGIPRPEERSDDPREMKWLLNDRKDLGPNGWDRLVGREKVRIESLADANHFSMMDGGKIGEVSGFIGRAMA</sequence>
<dbReference type="Gene3D" id="3.40.366.10">
    <property type="entry name" value="Malonyl-Coenzyme A Acyl Carrier Protein, domain 2"/>
    <property type="match status" value="3"/>
</dbReference>
<dbReference type="SMART" id="SM00825">
    <property type="entry name" value="PKS_KS"/>
    <property type="match status" value="1"/>
</dbReference>
<gene>
    <name evidence="13" type="ORF">BS50DRAFT_481661</name>
</gene>
<dbReference type="InterPro" id="IPR050091">
    <property type="entry name" value="PKS_NRPS_Biosynth_Enz"/>
</dbReference>
<dbReference type="PANTHER" id="PTHR43775:SF45">
    <property type="entry name" value="CONIDIAL PIGMENT POLYKETIDE SYNTHASE ALB1"/>
    <property type="match status" value="1"/>
</dbReference>
<evidence type="ECO:0000313" key="13">
    <source>
        <dbReference type="EMBL" id="PSN72911.1"/>
    </source>
</evidence>
<dbReference type="PROSITE" id="PS52004">
    <property type="entry name" value="KS3_2"/>
    <property type="match status" value="1"/>
</dbReference>
<feature type="domain" description="PKS/mFAS DH" evidence="12">
    <location>
        <begin position="1286"/>
        <end position="1592"/>
    </location>
</feature>
<dbReference type="InterPro" id="IPR032088">
    <property type="entry name" value="SAT"/>
</dbReference>
<dbReference type="InterPro" id="IPR001227">
    <property type="entry name" value="Ac_transferase_dom_sf"/>
</dbReference>
<keyword evidence="4" id="KW-0808">Transferase</keyword>
<dbReference type="Gene3D" id="3.40.50.1820">
    <property type="entry name" value="alpha/beta hydrolase"/>
    <property type="match status" value="1"/>
</dbReference>
<feature type="active site" description="Proton acceptor; for dehydratase activity" evidence="8">
    <location>
        <position position="1318"/>
    </location>
</feature>
<dbReference type="Pfam" id="PF14765">
    <property type="entry name" value="PS-DH"/>
    <property type="match status" value="1"/>
</dbReference>
<feature type="domain" description="Carrier" evidence="10">
    <location>
        <begin position="1643"/>
        <end position="1720"/>
    </location>
</feature>
<dbReference type="InterPro" id="IPR001031">
    <property type="entry name" value="Thioesterase"/>
</dbReference>
<evidence type="ECO:0000256" key="8">
    <source>
        <dbReference type="PROSITE-ProRule" id="PRU01363"/>
    </source>
</evidence>
<reference evidence="13 14" key="1">
    <citation type="journal article" date="2018" name="Front. Microbiol.">
        <title>Genome-Wide Analysis of Corynespora cassiicola Leaf Fall Disease Putative Effectors.</title>
        <authorList>
            <person name="Lopez D."/>
            <person name="Ribeiro S."/>
            <person name="Label P."/>
            <person name="Fumanal B."/>
            <person name="Venisse J.S."/>
            <person name="Kohler A."/>
            <person name="de Oliveira R.R."/>
            <person name="Labutti K."/>
            <person name="Lipzen A."/>
            <person name="Lail K."/>
            <person name="Bauer D."/>
            <person name="Ohm R.A."/>
            <person name="Barry K.W."/>
            <person name="Spatafora J."/>
            <person name="Grigoriev I.V."/>
            <person name="Martin F.M."/>
            <person name="Pujade-Renaud V."/>
        </authorList>
    </citation>
    <scope>NUCLEOTIDE SEQUENCE [LARGE SCALE GENOMIC DNA]</scope>
    <source>
        <strain evidence="13 14">Philippines</strain>
    </source>
</reference>
<evidence type="ECO:0000256" key="3">
    <source>
        <dbReference type="ARBA" id="ARBA00022553"/>
    </source>
</evidence>
<evidence type="ECO:0000259" key="10">
    <source>
        <dbReference type="PROSITE" id="PS50075"/>
    </source>
</evidence>
<dbReference type="InterPro" id="IPR049551">
    <property type="entry name" value="PKS_DH_C"/>
</dbReference>
<dbReference type="Pfam" id="PF00109">
    <property type="entry name" value="ketoacyl-synt"/>
    <property type="match status" value="1"/>
</dbReference>
<dbReference type="PROSITE" id="PS00012">
    <property type="entry name" value="PHOSPHOPANTETHEINE"/>
    <property type="match status" value="2"/>
</dbReference>
<evidence type="ECO:0000256" key="5">
    <source>
        <dbReference type="ARBA" id="ARBA00022737"/>
    </source>
</evidence>
<proteinExistence type="predicted"/>
<keyword evidence="3" id="KW-0597">Phosphoprotein</keyword>
<dbReference type="Gene3D" id="3.40.47.10">
    <property type="match status" value="1"/>
</dbReference>
<dbReference type="PANTHER" id="PTHR43775">
    <property type="entry name" value="FATTY ACID SYNTHASE"/>
    <property type="match status" value="1"/>
</dbReference>
<evidence type="ECO:0000259" key="12">
    <source>
        <dbReference type="PROSITE" id="PS52019"/>
    </source>
</evidence>
<dbReference type="OrthoDB" id="329835at2759"/>
<dbReference type="STRING" id="1448308.A0A2T2P5F5"/>
<keyword evidence="6" id="KW-0511">Multifunctional enzyme</keyword>
<dbReference type="SMART" id="SM00827">
    <property type="entry name" value="PKS_AT"/>
    <property type="match status" value="1"/>
</dbReference>
<dbReference type="SUPFAM" id="SSF52151">
    <property type="entry name" value="FabD/lysophospholipase-like"/>
    <property type="match status" value="1"/>
</dbReference>
<dbReference type="InterPro" id="IPR018201">
    <property type="entry name" value="Ketoacyl_synth_AS"/>
</dbReference>
<evidence type="ECO:0000259" key="11">
    <source>
        <dbReference type="PROSITE" id="PS52004"/>
    </source>
</evidence>
<evidence type="ECO:0000256" key="6">
    <source>
        <dbReference type="ARBA" id="ARBA00023268"/>
    </source>
</evidence>
<feature type="domain" description="Carrier" evidence="10">
    <location>
        <begin position="1759"/>
        <end position="1836"/>
    </location>
</feature>
<keyword evidence="14" id="KW-1185">Reference proteome</keyword>
<protein>
    <submittedName>
        <fullName evidence="13">Conidial pigment polyketide synthase PksP/Alb1</fullName>
    </submittedName>
</protein>
<dbReference type="Pfam" id="PF02801">
    <property type="entry name" value="Ketoacyl-synt_C"/>
    <property type="match status" value="1"/>
</dbReference>
<dbReference type="InterPro" id="IPR030918">
    <property type="entry name" value="PT_fungal_PKS"/>
</dbReference>
<dbReference type="PROSITE" id="PS00606">
    <property type="entry name" value="KS3_1"/>
    <property type="match status" value="1"/>
</dbReference>
<dbReference type="Gene3D" id="1.10.1200.10">
    <property type="entry name" value="ACP-like"/>
    <property type="match status" value="2"/>
</dbReference>
<dbReference type="InterPro" id="IPR009081">
    <property type="entry name" value="PP-bd_ACP"/>
</dbReference>
<feature type="region of interest" description="N-terminal hotdog fold" evidence="8">
    <location>
        <begin position="1286"/>
        <end position="1417"/>
    </location>
</feature>
<dbReference type="InterPro" id="IPR029058">
    <property type="entry name" value="AB_hydrolase_fold"/>
</dbReference>
<dbReference type="InterPro" id="IPR036736">
    <property type="entry name" value="ACP-like_sf"/>
</dbReference>
<dbReference type="InterPro" id="IPR020806">
    <property type="entry name" value="PKS_PP-bd"/>
</dbReference>
<organism evidence="13 14">
    <name type="scientific">Corynespora cassiicola Philippines</name>
    <dbReference type="NCBI Taxonomy" id="1448308"/>
    <lineage>
        <taxon>Eukaryota</taxon>
        <taxon>Fungi</taxon>
        <taxon>Dikarya</taxon>
        <taxon>Ascomycota</taxon>
        <taxon>Pezizomycotina</taxon>
        <taxon>Dothideomycetes</taxon>
        <taxon>Pleosporomycetidae</taxon>
        <taxon>Pleosporales</taxon>
        <taxon>Corynesporascaceae</taxon>
        <taxon>Corynespora</taxon>
    </lineage>
</organism>
<dbReference type="InterPro" id="IPR020841">
    <property type="entry name" value="PKS_Beta-ketoAc_synthase_dom"/>
</dbReference>
<dbReference type="CDD" id="cd00833">
    <property type="entry name" value="PKS"/>
    <property type="match status" value="1"/>
</dbReference>
<dbReference type="Pfam" id="PF00975">
    <property type="entry name" value="Thioesterase"/>
    <property type="match status" value="1"/>
</dbReference>
<dbReference type="Pfam" id="PF16073">
    <property type="entry name" value="SAT"/>
    <property type="match status" value="1"/>
</dbReference>
<dbReference type="SMART" id="SM00823">
    <property type="entry name" value="PKS_PP"/>
    <property type="match status" value="2"/>
</dbReference>
<evidence type="ECO:0000256" key="2">
    <source>
        <dbReference type="ARBA" id="ARBA00022450"/>
    </source>
</evidence>
<evidence type="ECO:0000256" key="4">
    <source>
        <dbReference type="ARBA" id="ARBA00022679"/>
    </source>
</evidence>
<feature type="active site" description="Proton donor; for dehydratase activity" evidence="8">
    <location>
        <position position="1505"/>
    </location>
</feature>
<dbReference type="FunFam" id="3.40.47.10:FF:000031">
    <property type="entry name" value="Sterigmatocystin biosynthesis polyketide synthase"/>
    <property type="match status" value="1"/>
</dbReference>
<dbReference type="FunFam" id="3.40.366.10:FF:000002">
    <property type="entry name" value="Probable polyketide synthase 2"/>
    <property type="match status" value="1"/>
</dbReference>
<dbReference type="Pfam" id="PF00698">
    <property type="entry name" value="Acyl_transf_1"/>
    <property type="match status" value="1"/>
</dbReference>
<dbReference type="GO" id="GO:0004315">
    <property type="term" value="F:3-oxoacyl-[acyl-carrier-protein] synthase activity"/>
    <property type="evidence" value="ECO:0007669"/>
    <property type="project" value="InterPro"/>
</dbReference>
<dbReference type="NCBIfam" id="TIGR04532">
    <property type="entry name" value="PT_fungal_PKS"/>
    <property type="match status" value="1"/>
</dbReference>
<evidence type="ECO:0000313" key="14">
    <source>
        <dbReference type="Proteomes" id="UP000240883"/>
    </source>
</evidence>
<comment type="function">
    <text evidence="7">Non-reducing polyketide synthase; part of a gene cluster that mediates the biosynthesis of a yet unidentified natural product.</text>
</comment>
<dbReference type="FunFam" id="3.10.129.110:FF:000001">
    <property type="entry name" value="Sterigmatocystin biosynthesis polyketide synthase"/>
    <property type="match status" value="1"/>
</dbReference>
<dbReference type="SUPFAM" id="SSF53474">
    <property type="entry name" value="alpha/beta-Hydrolases"/>
    <property type="match status" value="1"/>
</dbReference>
<dbReference type="PROSITE" id="PS50075">
    <property type="entry name" value="CARRIER"/>
    <property type="match status" value="2"/>
</dbReference>
<accession>A0A2T2P5F5</accession>
<dbReference type="Proteomes" id="UP000240883">
    <property type="component" value="Unassembled WGS sequence"/>
</dbReference>
<feature type="domain" description="Ketosynthase family 3 (KS3)" evidence="11">
    <location>
        <begin position="370"/>
        <end position="800"/>
    </location>
</feature>
<dbReference type="InterPro" id="IPR014031">
    <property type="entry name" value="Ketoacyl_synth_C"/>
</dbReference>
<dbReference type="InterPro" id="IPR016036">
    <property type="entry name" value="Malonyl_transacylase_ACP-bd"/>
</dbReference>
<dbReference type="PROSITE" id="PS52019">
    <property type="entry name" value="PKS_MFAS_DH"/>
    <property type="match status" value="1"/>
</dbReference>
<comment type="cofactor">
    <cofactor evidence="1">
        <name>pantetheine 4'-phosphate</name>
        <dbReference type="ChEBI" id="CHEBI:47942"/>
    </cofactor>
</comment>
<dbReference type="GO" id="GO:0031177">
    <property type="term" value="F:phosphopantetheine binding"/>
    <property type="evidence" value="ECO:0007669"/>
    <property type="project" value="InterPro"/>
</dbReference>
<feature type="region of interest" description="Disordered" evidence="9">
    <location>
        <begin position="1737"/>
        <end position="1760"/>
    </location>
</feature>
<dbReference type="InterPro" id="IPR049900">
    <property type="entry name" value="PKS_mFAS_DH"/>
</dbReference>
<keyword evidence="5" id="KW-0677">Repeat</keyword>
<dbReference type="InterPro" id="IPR006162">
    <property type="entry name" value="Ppantetheine_attach_site"/>
</dbReference>
<dbReference type="Pfam" id="PF00550">
    <property type="entry name" value="PP-binding"/>
    <property type="match status" value="2"/>
</dbReference>
<feature type="region of interest" description="C-terminal hotdog fold" evidence="8">
    <location>
        <begin position="1445"/>
        <end position="1592"/>
    </location>
</feature>
<evidence type="ECO:0000256" key="9">
    <source>
        <dbReference type="SAM" id="MobiDB-lite"/>
    </source>
</evidence>
<dbReference type="FunFam" id="3.40.50.1820:FF:000116">
    <property type="entry name" value="Sterigmatocystin biosynthesis polyketide synthase"/>
    <property type="match status" value="1"/>
</dbReference>
<evidence type="ECO:0000256" key="7">
    <source>
        <dbReference type="ARBA" id="ARBA00055753"/>
    </source>
</evidence>
<dbReference type="Gene3D" id="3.30.70.3290">
    <property type="match status" value="1"/>
</dbReference>
<dbReference type="Gene3D" id="3.10.129.110">
    <property type="entry name" value="Polyketide synthase dehydratase"/>
    <property type="match status" value="1"/>
</dbReference>
<dbReference type="GO" id="GO:0006633">
    <property type="term" value="P:fatty acid biosynthetic process"/>
    <property type="evidence" value="ECO:0007669"/>
    <property type="project" value="InterPro"/>
</dbReference>
<keyword evidence="2" id="KW-0596">Phosphopantetheine</keyword>
<dbReference type="InterPro" id="IPR016039">
    <property type="entry name" value="Thiolase-like"/>
</dbReference>
<dbReference type="InterPro" id="IPR016035">
    <property type="entry name" value="Acyl_Trfase/lysoPLipase"/>
</dbReference>
<dbReference type="GO" id="GO:0044550">
    <property type="term" value="P:secondary metabolite biosynthetic process"/>
    <property type="evidence" value="ECO:0007669"/>
    <property type="project" value="TreeGrafter"/>
</dbReference>
<dbReference type="Pfam" id="PF22621">
    <property type="entry name" value="CurL-like_PKS_C"/>
    <property type="match status" value="1"/>
</dbReference>
<dbReference type="SUPFAM" id="SSF55048">
    <property type="entry name" value="Probable ACP-binding domain of malonyl-CoA ACP transacylase"/>
    <property type="match status" value="1"/>
</dbReference>
<dbReference type="SUPFAM" id="SSF53901">
    <property type="entry name" value="Thiolase-like"/>
    <property type="match status" value="1"/>
</dbReference>
<dbReference type="InterPro" id="IPR042104">
    <property type="entry name" value="PKS_dehydratase_sf"/>
</dbReference>
<dbReference type="GO" id="GO:0004312">
    <property type="term" value="F:fatty acid synthase activity"/>
    <property type="evidence" value="ECO:0007669"/>
    <property type="project" value="TreeGrafter"/>
</dbReference>
<dbReference type="FunFam" id="1.10.1200.10:FF:000011">
    <property type="entry name" value="Sterigmatocystin biosynthesis polyketide synthase"/>
    <property type="match status" value="1"/>
</dbReference>
<dbReference type="EMBL" id="KZ678129">
    <property type="protein sequence ID" value="PSN72911.1"/>
    <property type="molecule type" value="Genomic_DNA"/>
</dbReference>
<dbReference type="InterPro" id="IPR014043">
    <property type="entry name" value="Acyl_transferase_dom"/>
</dbReference>
<name>A0A2T2P5F5_CORCC</name>
<dbReference type="InterPro" id="IPR014030">
    <property type="entry name" value="Ketoacyl_synth_N"/>
</dbReference>
<dbReference type="SUPFAM" id="SSF47336">
    <property type="entry name" value="ACP-like"/>
    <property type="match status" value="2"/>
</dbReference>